<organism evidence="2 3">
    <name type="scientific">Lynx canadensis</name>
    <name type="common">Canada lynx</name>
    <name type="synonym">Felis canadensis</name>
    <dbReference type="NCBI Taxonomy" id="61383"/>
    <lineage>
        <taxon>Eukaryota</taxon>
        <taxon>Metazoa</taxon>
        <taxon>Chordata</taxon>
        <taxon>Craniata</taxon>
        <taxon>Vertebrata</taxon>
        <taxon>Euteleostomi</taxon>
        <taxon>Mammalia</taxon>
        <taxon>Eutheria</taxon>
        <taxon>Laurasiatheria</taxon>
        <taxon>Carnivora</taxon>
        <taxon>Feliformia</taxon>
        <taxon>Felidae</taxon>
        <taxon>Felinae</taxon>
        <taxon>Lynx</taxon>
    </lineage>
</organism>
<reference evidence="2" key="1">
    <citation type="submission" date="2025-08" db="UniProtKB">
        <authorList>
            <consortium name="Ensembl"/>
        </authorList>
    </citation>
    <scope>IDENTIFICATION</scope>
</reference>
<accession>A0A667H1B5</accession>
<feature type="compositionally biased region" description="Polar residues" evidence="1">
    <location>
        <begin position="41"/>
        <end position="56"/>
    </location>
</feature>
<name>A0A667H1B5_LYNCA</name>
<dbReference type="Proteomes" id="UP000472241">
    <property type="component" value="Unplaced"/>
</dbReference>
<feature type="compositionally biased region" description="Basic and acidic residues" evidence="1">
    <location>
        <begin position="18"/>
        <end position="34"/>
    </location>
</feature>
<evidence type="ECO:0000256" key="1">
    <source>
        <dbReference type="SAM" id="MobiDB-lite"/>
    </source>
</evidence>
<feature type="compositionally biased region" description="Basic residues" evidence="1">
    <location>
        <begin position="7"/>
        <end position="16"/>
    </location>
</feature>
<feature type="region of interest" description="Disordered" evidence="1">
    <location>
        <begin position="88"/>
        <end position="132"/>
    </location>
</feature>
<feature type="region of interest" description="Disordered" evidence="1">
    <location>
        <begin position="1"/>
        <end position="76"/>
    </location>
</feature>
<dbReference type="AlphaFoldDB" id="A0A667H1B5"/>
<reference evidence="2" key="2">
    <citation type="submission" date="2025-09" db="UniProtKB">
        <authorList>
            <consortium name="Ensembl"/>
        </authorList>
    </citation>
    <scope>IDENTIFICATION</scope>
</reference>
<evidence type="ECO:0000313" key="3">
    <source>
        <dbReference type="Proteomes" id="UP000472241"/>
    </source>
</evidence>
<keyword evidence="3" id="KW-1185">Reference proteome</keyword>
<proteinExistence type="predicted"/>
<evidence type="ECO:0000313" key="2">
    <source>
        <dbReference type="Ensembl" id="ENSLCNP00005005100.1"/>
    </source>
</evidence>
<dbReference type="Ensembl" id="ENSLCNT00005005756.1">
    <property type="protein sequence ID" value="ENSLCNP00005005100.1"/>
    <property type="gene ID" value="ENSLCNG00005003437.1"/>
</dbReference>
<protein>
    <submittedName>
        <fullName evidence="2">Uncharacterized protein</fullName>
    </submittedName>
</protein>
<sequence length="132" mass="14786">MCIQRTERRKLRRSRPRSFQEKGEGEPSTERKEGYALAESCGSSHLANQQILSNQGRFPEGTVTARVHSSNSRPPCKAMCETGRCLRTKWPVTNGQRNPMTRKRDGGKRPGRKSIGQEAKALPTHVGRNGLK</sequence>